<comment type="catalytic activity">
    <reaction evidence="11 12">
        <text>uridine(1498) in 16S rRNA + S-adenosyl-L-methionine = N(3)-methyluridine(1498) in 16S rRNA + S-adenosyl-L-homocysteine + H(+)</text>
        <dbReference type="Rhea" id="RHEA:42920"/>
        <dbReference type="Rhea" id="RHEA-COMP:10283"/>
        <dbReference type="Rhea" id="RHEA-COMP:10284"/>
        <dbReference type="ChEBI" id="CHEBI:15378"/>
        <dbReference type="ChEBI" id="CHEBI:57856"/>
        <dbReference type="ChEBI" id="CHEBI:59789"/>
        <dbReference type="ChEBI" id="CHEBI:65315"/>
        <dbReference type="ChEBI" id="CHEBI:74502"/>
        <dbReference type="EC" id="2.1.1.193"/>
    </reaction>
</comment>
<keyword evidence="6 12" id="KW-0698">rRNA processing</keyword>
<dbReference type="SUPFAM" id="SSF88697">
    <property type="entry name" value="PUA domain-like"/>
    <property type="match status" value="1"/>
</dbReference>
<dbReference type="Gene3D" id="2.40.240.20">
    <property type="entry name" value="Hypothetical PUA domain-like, domain 1"/>
    <property type="match status" value="1"/>
</dbReference>
<evidence type="ECO:0000313" key="16">
    <source>
        <dbReference type="Proteomes" id="UP000188145"/>
    </source>
</evidence>
<evidence type="ECO:0000259" key="13">
    <source>
        <dbReference type="Pfam" id="PF04452"/>
    </source>
</evidence>
<dbReference type="NCBIfam" id="NF008693">
    <property type="entry name" value="PRK11713.2-3"/>
    <property type="match status" value="1"/>
</dbReference>
<comment type="similarity">
    <text evidence="2 12">Belongs to the RNA methyltransferase RsmE family.</text>
</comment>
<dbReference type="InterPro" id="IPR015947">
    <property type="entry name" value="PUA-like_sf"/>
</dbReference>
<reference evidence="16" key="1">
    <citation type="submission" date="2017-02" db="EMBL/GenBank/DDBJ databases">
        <title>Tessaracoccus aquaemaris sp. nov., isolated from the intestine of a Korean rockfish, Sebastes schlegelii, in a marine aquaculture pond.</title>
        <authorList>
            <person name="Tak E.J."/>
            <person name="Bae J.-W."/>
        </authorList>
    </citation>
    <scope>NUCLEOTIDE SEQUENCE [LARGE SCALE GENOMIC DNA]</scope>
    <source>
        <strain evidence="16">NSG39</strain>
    </source>
</reference>
<keyword evidence="9 12" id="KW-0949">S-adenosyl-L-methionine</keyword>
<evidence type="ECO:0000256" key="10">
    <source>
        <dbReference type="ARBA" id="ARBA00025699"/>
    </source>
</evidence>
<dbReference type="CDD" id="cd18084">
    <property type="entry name" value="RsmE-like"/>
    <property type="match status" value="1"/>
</dbReference>
<organism evidence="15 16">
    <name type="scientific">Tessaracoccus aquimaris</name>
    <dbReference type="NCBI Taxonomy" id="1332264"/>
    <lineage>
        <taxon>Bacteria</taxon>
        <taxon>Bacillati</taxon>
        <taxon>Actinomycetota</taxon>
        <taxon>Actinomycetes</taxon>
        <taxon>Propionibacteriales</taxon>
        <taxon>Propionibacteriaceae</taxon>
        <taxon>Tessaracoccus</taxon>
    </lineage>
</organism>
<keyword evidence="7 12" id="KW-0489">Methyltransferase</keyword>
<dbReference type="KEGG" id="tes:BW730_04465"/>
<dbReference type="InterPro" id="IPR029028">
    <property type="entry name" value="Alpha/beta_knot_MTases"/>
</dbReference>
<dbReference type="InterPro" id="IPR046887">
    <property type="entry name" value="RsmE_PUA-like"/>
</dbReference>
<dbReference type="GO" id="GO:0005737">
    <property type="term" value="C:cytoplasm"/>
    <property type="evidence" value="ECO:0007669"/>
    <property type="project" value="UniProtKB-SubCell"/>
</dbReference>
<dbReference type="NCBIfam" id="TIGR00046">
    <property type="entry name" value="RsmE family RNA methyltransferase"/>
    <property type="match status" value="1"/>
</dbReference>
<dbReference type="GO" id="GO:0070475">
    <property type="term" value="P:rRNA base methylation"/>
    <property type="evidence" value="ECO:0007669"/>
    <property type="project" value="TreeGrafter"/>
</dbReference>
<accession>A0A1Q2CL91</accession>
<evidence type="ECO:0000256" key="4">
    <source>
        <dbReference type="ARBA" id="ARBA00013673"/>
    </source>
</evidence>
<name>A0A1Q2CL91_9ACTN</name>
<evidence type="ECO:0000256" key="5">
    <source>
        <dbReference type="ARBA" id="ARBA00022490"/>
    </source>
</evidence>
<dbReference type="EMBL" id="CP019606">
    <property type="protein sequence ID" value="AQP46888.1"/>
    <property type="molecule type" value="Genomic_DNA"/>
</dbReference>
<dbReference type="InterPro" id="IPR046886">
    <property type="entry name" value="RsmE_MTase_dom"/>
</dbReference>
<evidence type="ECO:0000259" key="14">
    <source>
        <dbReference type="Pfam" id="PF20260"/>
    </source>
</evidence>
<evidence type="ECO:0000256" key="6">
    <source>
        <dbReference type="ARBA" id="ARBA00022552"/>
    </source>
</evidence>
<dbReference type="OrthoDB" id="9808126at2"/>
<dbReference type="SUPFAM" id="SSF75217">
    <property type="entry name" value="alpha/beta knot"/>
    <property type="match status" value="1"/>
</dbReference>
<dbReference type="Pfam" id="PF04452">
    <property type="entry name" value="Methyltrans_RNA"/>
    <property type="match status" value="1"/>
</dbReference>
<feature type="domain" description="Ribosomal RNA small subunit methyltransferase E PUA-like" evidence="14">
    <location>
        <begin position="21"/>
        <end position="67"/>
    </location>
</feature>
<evidence type="ECO:0000256" key="3">
    <source>
        <dbReference type="ARBA" id="ARBA00012328"/>
    </source>
</evidence>
<dbReference type="PIRSF" id="PIRSF015601">
    <property type="entry name" value="MTase_slr0722"/>
    <property type="match status" value="1"/>
</dbReference>
<dbReference type="EC" id="2.1.1.193" evidence="3 12"/>
<protein>
    <recommendedName>
        <fullName evidence="4 12">Ribosomal RNA small subunit methyltransferase E</fullName>
        <ecNumber evidence="3 12">2.1.1.193</ecNumber>
    </recommendedName>
</protein>
<dbReference type="Gene3D" id="3.40.1280.10">
    <property type="match status" value="1"/>
</dbReference>
<evidence type="ECO:0000256" key="11">
    <source>
        <dbReference type="ARBA" id="ARBA00047944"/>
    </source>
</evidence>
<evidence type="ECO:0000256" key="12">
    <source>
        <dbReference type="PIRNR" id="PIRNR015601"/>
    </source>
</evidence>
<keyword evidence="16" id="KW-1185">Reference proteome</keyword>
<dbReference type="RefSeq" id="WP_077685202.1">
    <property type="nucleotide sequence ID" value="NZ_CP019606.1"/>
</dbReference>
<evidence type="ECO:0000256" key="2">
    <source>
        <dbReference type="ARBA" id="ARBA00005528"/>
    </source>
</evidence>
<dbReference type="Proteomes" id="UP000188145">
    <property type="component" value="Chromosome"/>
</dbReference>
<evidence type="ECO:0000256" key="9">
    <source>
        <dbReference type="ARBA" id="ARBA00022691"/>
    </source>
</evidence>
<feature type="domain" description="Ribosomal RNA small subunit methyltransferase E methyltransferase" evidence="13">
    <location>
        <begin position="81"/>
        <end position="235"/>
    </location>
</feature>
<dbReference type="AlphaFoldDB" id="A0A1Q2CL91"/>
<dbReference type="Pfam" id="PF20260">
    <property type="entry name" value="PUA_4"/>
    <property type="match status" value="1"/>
</dbReference>
<gene>
    <name evidence="15" type="ORF">BW730_04465</name>
</gene>
<evidence type="ECO:0000256" key="1">
    <source>
        <dbReference type="ARBA" id="ARBA00004496"/>
    </source>
</evidence>
<dbReference type="STRING" id="1332264.BW730_04465"/>
<proteinExistence type="inferred from homology"/>
<dbReference type="InterPro" id="IPR029026">
    <property type="entry name" value="tRNA_m1G_MTases_N"/>
</dbReference>
<evidence type="ECO:0000256" key="7">
    <source>
        <dbReference type="ARBA" id="ARBA00022603"/>
    </source>
</evidence>
<comment type="function">
    <text evidence="10 12">Specifically methylates the N3 position of the uracil ring of uridine 1498 (m3U1498) in 16S rRNA. Acts on the fully assembled 30S ribosomal subunit.</text>
</comment>
<sequence>MTSALFLAEFGDIAPEALITITGDEAHHAVAVKRIEVGETVLVADGRGSAVTAVVEETGRRELTVRVVEVLHPDQPALTWGVAQALAKGDRSDLAVQTATELGTRRILAWQAARSIVRWQGDRGDKSLEKWRATCREATKQARRFFVPDVSFATTADVAEAIALADVALVLHEDAVDHIADIDLPSEGTGLLIVGPEGGITPDELDRFLEAGARAVSISDGVLRTSTAAAVALGQLDVLARRS</sequence>
<dbReference type="PANTHER" id="PTHR30027">
    <property type="entry name" value="RIBOSOMAL RNA SMALL SUBUNIT METHYLTRANSFERASE E"/>
    <property type="match status" value="1"/>
</dbReference>
<comment type="subcellular location">
    <subcellularLocation>
        <location evidence="1 12">Cytoplasm</location>
    </subcellularLocation>
</comment>
<dbReference type="PANTHER" id="PTHR30027:SF3">
    <property type="entry name" value="16S RRNA (URACIL(1498)-N(3))-METHYLTRANSFERASE"/>
    <property type="match status" value="1"/>
</dbReference>
<keyword evidence="5 12" id="KW-0963">Cytoplasm</keyword>
<evidence type="ECO:0000256" key="8">
    <source>
        <dbReference type="ARBA" id="ARBA00022679"/>
    </source>
</evidence>
<evidence type="ECO:0000313" key="15">
    <source>
        <dbReference type="EMBL" id="AQP46888.1"/>
    </source>
</evidence>
<dbReference type="GO" id="GO:0070042">
    <property type="term" value="F:rRNA (uridine-N3-)-methyltransferase activity"/>
    <property type="evidence" value="ECO:0007669"/>
    <property type="project" value="TreeGrafter"/>
</dbReference>
<dbReference type="InterPro" id="IPR006700">
    <property type="entry name" value="RsmE"/>
</dbReference>
<keyword evidence="8 12" id="KW-0808">Transferase</keyword>